<accession>A0A2M7B8Q4</accession>
<dbReference type="PROSITE" id="PS51379">
    <property type="entry name" value="4FE4S_FER_2"/>
    <property type="match status" value="2"/>
</dbReference>
<dbReference type="PANTHER" id="PTHR40447:SF1">
    <property type="entry name" value="ANAEROBIC SULFITE REDUCTASE SUBUNIT A"/>
    <property type="match status" value="1"/>
</dbReference>
<comment type="caution">
    <text evidence="5">The sequence shown here is derived from an EMBL/GenBank/DDBJ whole genome shotgun (WGS) entry which is preliminary data.</text>
</comment>
<feature type="domain" description="4Fe-4S ferredoxin-type" evidence="4">
    <location>
        <begin position="295"/>
        <end position="323"/>
    </location>
</feature>
<keyword evidence="1" id="KW-0479">Metal-binding</keyword>
<evidence type="ECO:0000256" key="3">
    <source>
        <dbReference type="ARBA" id="ARBA00023014"/>
    </source>
</evidence>
<evidence type="ECO:0000256" key="2">
    <source>
        <dbReference type="ARBA" id="ARBA00023004"/>
    </source>
</evidence>
<gene>
    <name evidence="5" type="ORF">COS58_02380</name>
</gene>
<dbReference type="EMBL" id="PEVG01000029">
    <property type="protein sequence ID" value="PIU99448.1"/>
    <property type="molecule type" value="Genomic_DNA"/>
</dbReference>
<evidence type="ECO:0000259" key="4">
    <source>
        <dbReference type="PROSITE" id="PS51379"/>
    </source>
</evidence>
<proteinExistence type="predicted"/>
<dbReference type="GO" id="GO:0046872">
    <property type="term" value="F:metal ion binding"/>
    <property type="evidence" value="ECO:0007669"/>
    <property type="project" value="UniProtKB-KW"/>
</dbReference>
<dbReference type="InterPro" id="IPR017896">
    <property type="entry name" value="4Fe4S_Fe-S-bd"/>
</dbReference>
<dbReference type="AlphaFoldDB" id="A0A2M7B8Q4"/>
<dbReference type="PROSITE" id="PS00198">
    <property type="entry name" value="4FE4S_FER_1"/>
    <property type="match status" value="2"/>
</dbReference>
<dbReference type="Pfam" id="PF17179">
    <property type="entry name" value="Fer4_22"/>
    <property type="match status" value="1"/>
</dbReference>
<keyword evidence="3" id="KW-0411">Iron-sulfur</keyword>
<dbReference type="Proteomes" id="UP000228561">
    <property type="component" value="Unassembled WGS sequence"/>
</dbReference>
<dbReference type="InterPro" id="IPR017900">
    <property type="entry name" value="4Fe4S_Fe_S_CS"/>
</dbReference>
<name>A0A2M7B8Q4_9BACT</name>
<evidence type="ECO:0000313" key="6">
    <source>
        <dbReference type="Proteomes" id="UP000228561"/>
    </source>
</evidence>
<reference evidence="6" key="1">
    <citation type="submission" date="2017-09" db="EMBL/GenBank/DDBJ databases">
        <title>Depth-based differentiation of microbial function through sediment-hosted aquifers and enrichment of novel symbionts in the deep terrestrial subsurface.</title>
        <authorList>
            <person name="Probst A.J."/>
            <person name="Ladd B."/>
            <person name="Jarett J.K."/>
            <person name="Geller-Mcgrath D.E."/>
            <person name="Sieber C.M.K."/>
            <person name="Emerson J.B."/>
            <person name="Anantharaman K."/>
            <person name="Thomas B.C."/>
            <person name="Malmstrom R."/>
            <person name="Stieglmeier M."/>
            <person name="Klingl A."/>
            <person name="Woyke T."/>
            <person name="Ryan C.M."/>
            <person name="Banfield J.F."/>
        </authorList>
    </citation>
    <scope>NUCLEOTIDE SEQUENCE [LARGE SCALE GENOMIC DNA]</scope>
</reference>
<sequence length="337" mass="38852">MMLVIERKKIDDLIQTLAKNTSVYIPVRREQGGAVESVFEKFTPGKTIDFYYLPTLCSIKEFFLPAIEDTFVFDKRKNQAATLAQKKPFILFGLNSRDLEALTQLDEIMAKPNTDFFYFKKREMATVIGLINEPIKTPPGGDLILLKVNEEQYEAMPITKKGRALTKKRFFKKESAVITNAGSKSEEIMPRLRQLLLDPEFLSDVIKWSWRQDLAIWDELATLCLGCGICTYVCPLCYCFSVEDKIDLGGKTCARCRKWDACTLPRFAQVTGGHNFHKTIRERYYNWFFHKFVRAYNEYGKSQCVACGRCQKYCPAKIDIEKYILKMVDAYVKAKGV</sequence>
<keyword evidence="2" id="KW-0408">Iron</keyword>
<dbReference type="GO" id="GO:0051536">
    <property type="term" value="F:iron-sulfur cluster binding"/>
    <property type="evidence" value="ECO:0007669"/>
    <property type="project" value="UniProtKB-KW"/>
</dbReference>
<evidence type="ECO:0000256" key="1">
    <source>
        <dbReference type="ARBA" id="ARBA00022723"/>
    </source>
</evidence>
<dbReference type="SUPFAM" id="SSF46548">
    <property type="entry name" value="alpha-helical ferredoxin"/>
    <property type="match status" value="1"/>
</dbReference>
<dbReference type="PANTHER" id="PTHR40447">
    <property type="entry name" value="ANAEROBIC SULFITE REDUCTASE SUBUNIT A"/>
    <property type="match status" value="1"/>
</dbReference>
<evidence type="ECO:0000313" key="5">
    <source>
        <dbReference type="EMBL" id="PIU99448.1"/>
    </source>
</evidence>
<organism evidence="5 6">
    <name type="scientific">Candidatus Tagabacteria bacterium CG03_land_8_20_14_0_80_41_22</name>
    <dbReference type="NCBI Taxonomy" id="1975020"/>
    <lineage>
        <taxon>Bacteria</taxon>
        <taxon>Candidatus Tagaibacteriota</taxon>
    </lineage>
</organism>
<feature type="domain" description="4Fe-4S ferredoxin-type" evidence="4">
    <location>
        <begin position="213"/>
        <end position="245"/>
    </location>
</feature>
<protein>
    <recommendedName>
        <fullName evidence="4">4Fe-4S ferredoxin-type domain-containing protein</fullName>
    </recommendedName>
</protein>